<gene>
    <name evidence="1" type="ORF">CLOHYLEM_05449</name>
</gene>
<reference evidence="1" key="2">
    <citation type="submission" date="2013-06" db="EMBL/GenBank/DDBJ databases">
        <title>Draft genome sequence of Clostridium hylemonae (DSM 15053).</title>
        <authorList>
            <person name="Sudarsanam P."/>
            <person name="Ley R."/>
            <person name="Guruge J."/>
            <person name="Turnbaugh P.J."/>
            <person name="Mahowald M."/>
            <person name="Liep D."/>
            <person name="Gordon J."/>
        </authorList>
    </citation>
    <scope>NUCLEOTIDE SEQUENCE</scope>
    <source>
        <strain evidence="1">DSM 15053</strain>
    </source>
</reference>
<dbReference type="AlphaFoldDB" id="C0C056"/>
<dbReference type="Proteomes" id="UP000004893">
    <property type="component" value="Unassembled WGS sequence"/>
</dbReference>
<reference evidence="1" key="1">
    <citation type="submission" date="2009-02" db="EMBL/GenBank/DDBJ databases">
        <authorList>
            <person name="Fulton L."/>
            <person name="Clifton S."/>
            <person name="Fulton B."/>
            <person name="Xu J."/>
            <person name="Minx P."/>
            <person name="Pepin K.H."/>
            <person name="Johnson M."/>
            <person name="Bhonagiri V."/>
            <person name="Nash W.E."/>
            <person name="Mardis E.R."/>
            <person name="Wilson R.K."/>
        </authorList>
    </citation>
    <scope>NUCLEOTIDE SEQUENCE [LARGE SCALE GENOMIC DNA]</scope>
    <source>
        <strain evidence="1">DSM 15053</strain>
    </source>
</reference>
<evidence type="ECO:0000313" key="2">
    <source>
        <dbReference type="Proteomes" id="UP000004893"/>
    </source>
</evidence>
<keyword evidence="2" id="KW-1185">Reference proteome</keyword>
<name>C0C056_9FIRM</name>
<organism evidence="1 2">
    <name type="scientific">[Clostridium] hylemonae DSM 15053</name>
    <dbReference type="NCBI Taxonomy" id="553973"/>
    <lineage>
        <taxon>Bacteria</taxon>
        <taxon>Bacillati</taxon>
        <taxon>Bacillota</taxon>
        <taxon>Clostridia</taxon>
        <taxon>Lachnospirales</taxon>
        <taxon>Lachnospiraceae</taxon>
    </lineage>
</organism>
<dbReference type="HOGENOM" id="CLU_3231765_0_0_9"/>
<sequence length="43" mass="5283">MYPAFFSILLSFLIYMFSNSALKRDILLLEYQHYYNTHIKFVM</sequence>
<dbReference type="EMBL" id="ABYI02000019">
    <property type="protein sequence ID" value="EEG74783.1"/>
    <property type="molecule type" value="Genomic_DNA"/>
</dbReference>
<evidence type="ECO:0000313" key="1">
    <source>
        <dbReference type="EMBL" id="EEG74783.1"/>
    </source>
</evidence>
<dbReference type="STRING" id="553973.CLOHYLEM_05449"/>
<accession>C0C056</accession>
<protein>
    <submittedName>
        <fullName evidence="1">Uncharacterized protein</fullName>
    </submittedName>
</protein>
<comment type="caution">
    <text evidence="1">The sequence shown here is derived from an EMBL/GenBank/DDBJ whole genome shotgun (WGS) entry which is preliminary data.</text>
</comment>
<proteinExistence type="predicted"/>